<dbReference type="SUPFAM" id="SSF158230">
    <property type="entry name" value="PRP4-like"/>
    <property type="match status" value="1"/>
</dbReference>
<accession>A0A3S5A512</accession>
<evidence type="ECO:0000256" key="2">
    <source>
        <dbReference type="ARBA" id="ARBA00008137"/>
    </source>
</evidence>
<dbReference type="PANTHER" id="PTHR13007">
    <property type="entry name" value="PRE-MRNA SPLICING FACTOR-RELATED"/>
    <property type="match status" value="1"/>
</dbReference>
<comment type="subcellular location">
    <subcellularLocation>
        <location evidence="1">Nucleus</location>
    </subcellularLocation>
</comment>
<sequence length="278" mass="31867">MIILEEDEYVKKSKLLRSAHGSALCDLDPILKTPNEEENLLLKKFEERTREEKEKGNIMPRREVVKLLRERNQPIRIFGESDWDTFQRLKRVQLLEPETKGFRNDLIEALDKVDDADDEDVFAVNRKLQVVSGSSSEGGSLEVVIKDDMLTESDLTGMKFALSKYVAKHESTATDDATKAAVQISAGLVDTKAPIIYTEANYDDDIKGREKACEFTLRYFKYLLTIWGNKLNSRPRDEKLSYSGKMASATYAQTVEYIKPLFRSLKRKVIWTFPLNAI</sequence>
<evidence type="ECO:0000256" key="5">
    <source>
        <dbReference type="ARBA" id="ARBA00022728"/>
    </source>
</evidence>
<evidence type="ECO:0000259" key="9">
    <source>
        <dbReference type="SMART" id="SM00500"/>
    </source>
</evidence>
<dbReference type="PANTHER" id="PTHR13007:SF19">
    <property type="entry name" value="PRE-MRNA-SPLICING FACTOR 18"/>
    <property type="match status" value="1"/>
</dbReference>
<dbReference type="Pfam" id="PF08799">
    <property type="entry name" value="PRP4"/>
    <property type="match status" value="1"/>
</dbReference>
<dbReference type="Pfam" id="PF02840">
    <property type="entry name" value="Prp18"/>
    <property type="match status" value="1"/>
</dbReference>
<dbReference type="SUPFAM" id="SSF47938">
    <property type="entry name" value="Functional domain of the splicing factor Prp18"/>
    <property type="match status" value="1"/>
</dbReference>
<dbReference type="InterPro" id="IPR004098">
    <property type="entry name" value="Prp18"/>
</dbReference>
<gene>
    <name evidence="10" type="ORF">PXEA_LOCUS13475</name>
</gene>
<protein>
    <recommendedName>
        <fullName evidence="3">Pre-mRNA-splicing factor 18</fullName>
    </recommendedName>
    <alternativeName>
        <fullName evidence="8">PRP18 homolog</fullName>
    </alternativeName>
</protein>
<evidence type="ECO:0000256" key="8">
    <source>
        <dbReference type="ARBA" id="ARBA00031388"/>
    </source>
</evidence>
<evidence type="ECO:0000256" key="3">
    <source>
        <dbReference type="ARBA" id="ARBA00018242"/>
    </source>
</evidence>
<reference evidence="10" key="1">
    <citation type="submission" date="2018-11" db="EMBL/GenBank/DDBJ databases">
        <authorList>
            <consortium name="Pathogen Informatics"/>
        </authorList>
    </citation>
    <scope>NUCLEOTIDE SEQUENCE</scope>
</reference>
<comment type="caution">
    <text evidence="10">The sequence shown here is derived from an EMBL/GenBank/DDBJ whole genome shotgun (WGS) entry which is preliminary data.</text>
</comment>
<dbReference type="InterPro" id="IPR036285">
    <property type="entry name" value="PRP4-like_sf"/>
</dbReference>
<dbReference type="OrthoDB" id="10261918at2759"/>
<keyword evidence="4" id="KW-0507">mRNA processing</keyword>
<name>A0A3S5A512_9PLAT</name>
<dbReference type="InterPro" id="IPR014906">
    <property type="entry name" value="PRP4-like"/>
</dbReference>
<dbReference type="InterPro" id="IPR039979">
    <property type="entry name" value="PRPF18"/>
</dbReference>
<evidence type="ECO:0000313" key="10">
    <source>
        <dbReference type="EMBL" id="VEL20035.1"/>
    </source>
</evidence>
<dbReference type="AlphaFoldDB" id="A0A3S5A512"/>
<dbReference type="EMBL" id="CAAALY010044415">
    <property type="protein sequence ID" value="VEL20035.1"/>
    <property type="molecule type" value="Genomic_DNA"/>
</dbReference>
<evidence type="ECO:0000256" key="6">
    <source>
        <dbReference type="ARBA" id="ARBA00023187"/>
    </source>
</evidence>
<dbReference type="SMART" id="SM00500">
    <property type="entry name" value="SFM"/>
    <property type="match status" value="1"/>
</dbReference>
<organism evidence="10 11">
    <name type="scientific">Protopolystoma xenopodis</name>
    <dbReference type="NCBI Taxonomy" id="117903"/>
    <lineage>
        <taxon>Eukaryota</taxon>
        <taxon>Metazoa</taxon>
        <taxon>Spiralia</taxon>
        <taxon>Lophotrochozoa</taxon>
        <taxon>Platyhelminthes</taxon>
        <taxon>Monogenea</taxon>
        <taxon>Polyopisthocotylea</taxon>
        <taxon>Polystomatidea</taxon>
        <taxon>Polystomatidae</taxon>
        <taxon>Protopolystoma</taxon>
    </lineage>
</organism>
<evidence type="ECO:0000256" key="1">
    <source>
        <dbReference type="ARBA" id="ARBA00004123"/>
    </source>
</evidence>
<dbReference type="GO" id="GO:0071021">
    <property type="term" value="C:U2-type post-spliceosomal complex"/>
    <property type="evidence" value="ECO:0007669"/>
    <property type="project" value="TreeGrafter"/>
</dbReference>
<evidence type="ECO:0000256" key="4">
    <source>
        <dbReference type="ARBA" id="ARBA00022664"/>
    </source>
</evidence>
<evidence type="ECO:0000313" key="11">
    <source>
        <dbReference type="Proteomes" id="UP000784294"/>
    </source>
</evidence>
<feature type="domain" description="Pre-mRNA processing factor 4 (PRP4)-like" evidence="9">
    <location>
        <begin position="59"/>
        <end position="108"/>
    </location>
</feature>
<dbReference type="Gene3D" id="1.20.940.10">
    <property type="entry name" value="Functional domain of the splicing factor Prp18"/>
    <property type="match status" value="1"/>
</dbReference>
<dbReference type="Gene3D" id="4.10.280.110">
    <property type="entry name" value="Pre-mRNA processing factor 4 domain"/>
    <property type="match status" value="1"/>
</dbReference>
<comment type="similarity">
    <text evidence="2">Belongs to the PRP18 family.</text>
</comment>
<keyword evidence="7" id="KW-0539">Nucleus</keyword>
<proteinExistence type="inferred from homology"/>
<keyword evidence="11" id="KW-1185">Reference proteome</keyword>
<dbReference type="GO" id="GO:0005682">
    <property type="term" value="C:U5 snRNP"/>
    <property type="evidence" value="ECO:0007669"/>
    <property type="project" value="TreeGrafter"/>
</dbReference>
<evidence type="ECO:0000256" key="7">
    <source>
        <dbReference type="ARBA" id="ARBA00023242"/>
    </source>
</evidence>
<keyword evidence="6" id="KW-0508">mRNA splicing</keyword>
<dbReference type="Proteomes" id="UP000784294">
    <property type="component" value="Unassembled WGS sequence"/>
</dbReference>
<dbReference type="GO" id="GO:0000350">
    <property type="term" value="P:generation of catalytic spliceosome for second transesterification step"/>
    <property type="evidence" value="ECO:0007669"/>
    <property type="project" value="TreeGrafter"/>
</dbReference>
<dbReference type="GO" id="GO:0046540">
    <property type="term" value="C:U4/U6 x U5 tri-snRNP complex"/>
    <property type="evidence" value="ECO:0007669"/>
    <property type="project" value="TreeGrafter"/>
</dbReference>
<keyword evidence="5" id="KW-0747">Spliceosome</keyword>